<feature type="transmembrane region" description="Helical" evidence="16">
    <location>
        <begin position="55"/>
        <end position="78"/>
    </location>
</feature>
<feature type="domain" description="HAMP" evidence="18">
    <location>
        <begin position="249"/>
        <end position="301"/>
    </location>
</feature>
<evidence type="ECO:0000256" key="7">
    <source>
        <dbReference type="ARBA" id="ARBA00022692"/>
    </source>
</evidence>
<dbReference type="InterPro" id="IPR003594">
    <property type="entry name" value="HATPase_dom"/>
</dbReference>
<evidence type="ECO:0000313" key="19">
    <source>
        <dbReference type="EMBL" id="RRQ02696.1"/>
    </source>
</evidence>
<dbReference type="InterPro" id="IPR050736">
    <property type="entry name" value="Sensor_HK_Regulatory"/>
</dbReference>
<evidence type="ECO:0000256" key="9">
    <source>
        <dbReference type="ARBA" id="ARBA00022777"/>
    </source>
</evidence>
<evidence type="ECO:0000256" key="16">
    <source>
        <dbReference type="SAM" id="Phobius"/>
    </source>
</evidence>
<keyword evidence="6" id="KW-0808">Transferase</keyword>
<dbReference type="FunFam" id="1.10.287.130:FF:000010">
    <property type="entry name" value="Two-component sensor histidine kinase"/>
    <property type="match status" value="1"/>
</dbReference>
<evidence type="ECO:0000256" key="10">
    <source>
        <dbReference type="ARBA" id="ARBA00022840"/>
    </source>
</evidence>
<dbReference type="PANTHER" id="PTHR43711:SF1">
    <property type="entry name" value="HISTIDINE KINASE 1"/>
    <property type="match status" value="1"/>
</dbReference>
<evidence type="ECO:0000256" key="15">
    <source>
        <dbReference type="SAM" id="MobiDB-lite"/>
    </source>
</evidence>
<accession>A0A3R8QIW8</accession>
<dbReference type="SMART" id="SM00304">
    <property type="entry name" value="HAMP"/>
    <property type="match status" value="1"/>
</dbReference>
<feature type="compositionally biased region" description="Low complexity" evidence="15">
    <location>
        <begin position="610"/>
        <end position="660"/>
    </location>
</feature>
<dbReference type="Gene3D" id="6.10.340.10">
    <property type="match status" value="1"/>
</dbReference>
<dbReference type="InterPro" id="IPR005467">
    <property type="entry name" value="His_kinase_dom"/>
</dbReference>
<evidence type="ECO:0000256" key="6">
    <source>
        <dbReference type="ARBA" id="ARBA00022679"/>
    </source>
</evidence>
<dbReference type="InterPro" id="IPR036890">
    <property type="entry name" value="HATPase_C_sf"/>
</dbReference>
<dbReference type="SMART" id="SM00387">
    <property type="entry name" value="HATPase_c"/>
    <property type="match status" value="1"/>
</dbReference>
<dbReference type="CDD" id="cd06225">
    <property type="entry name" value="HAMP"/>
    <property type="match status" value="1"/>
</dbReference>
<keyword evidence="13 16" id="KW-0472">Membrane</keyword>
<dbReference type="Gene3D" id="1.10.287.130">
    <property type="match status" value="1"/>
</dbReference>
<sequence length="757" mass="78795">MTVPEAPRDGAGDAGLRFETVGEGVRAFMRRPQAVIRDAWRHLAHSWRTSIQLRVIGSVFMSSLVVIVILGFVLISFVGQQLLTSKHSSATEEMDRARAAVEEQIRASDTSNSLQVRLNAARSVLSDRTSTGSEPGAGAVYDPVLVAPDVNGGDVSSPAQNPVPESLREFVRQGQVSVQYATIPTGGQTASKTLIIGSPVAADIPGLELYLIMPLDNEESTLTLMRGLLSAGAIVLLVLLVVIAWVFSQQLTVPIRTASRIAERFATGHLRERMVVDGQDEVARLATSFNEMAEKLSRQIRQLKEFGDLQRQFTSDVSHELRTPLTTVRMAADLIHDNAEDLDPMTRRASELMNTELDRFESLLGDLLEISRHDAGVANLSAERVDIRGAVKSALGQVRAIAEDVGCEFVVDLPEDPVMVRIDSRRVERVLRNLLANAVDHSEGNPVNVTLRVGTESLAVTVVDHGMGLKPGEADLVFNRFWRSDPSRERRTGGTGLGLAIAKEDAQLHGGRLEATGEPGLGACFRLTLPLDLGTRVTASPLPLEIDRPTDADPDAGAGAGGDGGVATGGDAEAAAGESGDADVDAAAAADPAAAGAGDAAAGHAGTGTAGDADTGTGTGTAAVGSAHPAHPGTAADTAGPGQGPADAPGEDPGAGTGDDAAPRDSTGDAGVPIVGDDGDTLPEPTVHVVDDPTGTPLRRLPLPEAELEGLTEAELLTAQQEAEAMDNMDTSDGDGHGAGSPDPGDAGHTDGRSDTE</sequence>
<feature type="compositionally biased region" description="Basic and acidic residues" evidence="15">
    <location>
        <begin position="746"/>
        <end position="757"/>
    </location>
</feature>
<keyword evidence="7 16" id="KW-0812">Transmembrane</keyword>
<dbReference type="Pfam" id="PF02518">
    <property type="entry name" value="HATPase_c"/>
    <property type="match status" value="1"/>
</dbReference>
<feature type="compositionally biased region" description="Low complexity" evidence="15">
    <location>
        <begin position="713"/>
        <end position="723"/>
    </location>
</feature>
<proteinExistence type="predicted"/>
<evidence type="ECO:0000313" key="20">
    <source>
        <dbReference type="Proteomes" id="UP000278422"/>
    </source>
</evidence>
<keyword evidence="8" id="KW-0547">Nucleotide-binding</keyword>
<dbReference type="InterPro" id="IPR003660">
    <property type="entry name" value="HAMP_dom"/>
</dbReference>
<keyword evidence="10" id="KW-0067">ATP-binding</keyword>
<dbReference type="InterPro" id="IPR036097">
    <property type="entry name" value="HisK_dim/P_sf"/>
</dbReference>
<evidence type="ECO:0000259" key="17">
    <source>
        <dbReference type="PROSITE" id="PS50109"/>
    </source>
</evidence>
<protein>
    <recommendedName>
        <fullName evidence="14">Sensor histidine kinase MtrB</fullName>
        <ecNumber evidence="3">2.7.13.3</ecNumber>
    </recommendedName>
</protein>
<evidence type="ECO:0000256" key="13">
    <source>
        <dbReference type="ARBA" id="ARBA00023136"/>
    </source>
</evidence>
<dbReference type="CDD" id="cd00082">
    <property type="entry name" value="HisKA"/>
    <property type="match status" value="1"/>
</dbReference>
<evidence type="ECO:0000256" key="5">
    <source>
        <dbReference type="ARBA" id="ARBA00022553"/>
    </source>
</evidence>
<dbReference type="AlphaFoldDB" id="A0A3R8QIW8"/>
<evidence type="ECO:0000259" key="18">
    <source>
        <dbReference type="PROSITE" id="PS50885"/>
    </source>
</evidence>
<keyword evidence="4" id="KW-1003">Cell membrane</keyword>
<dbReference type="PANTHER" id="PTHR43711">
    <property type="entry name" value="TWO-COMPONENT HISTIDINE KINASE"/>
    <property type="match status" value="1"/>
</dbReference>
<organism evidence="19 20">
    <name type="scientific">Corynebacterium bovis</name>
    <dbReference type="NCBI Taxonomy" id="36808"/>
    <lineage>
        <taxon>Bacteria</taxon>
        <taxon>Bacillati</taxon>
        <taxon>Actinomycetota</taxon>
        <taxon>Actinomycetes</taxon>
        <taxon>Mycobacteriales</taxon>
        <taxon>Corynebacteriaceae</taxon>
        <taxon>Corynebacterium</taxon>
    </lineage>
</organism>
<keyword evidence="12" id="KW-0902">Two-component regulatory system</keyword>
<evidence type="ECO:0000256" key="14">
    <source>
        <dbReference type="ARBA" id="ARBA00035305"/>
    </source>
</evidence>
<dbReference type="Gene3D" id="3.30.565.10">
    <property type="entry name" value="Histidine kinase-like ATPase, C-terminal domain"/>
    <property type="match status" value="1"/>
</dbReference>
<dbReference type="FunFam" id="3.30.565.10:FF:000013">
    <property type="entry name" value="Two-component sensor histidine kinase"/>
    <property type="match status" value="1"/>
</dbReference>
<keyword evidence="9 19" id="KW-0418">Kinase</keyword>
<dbReference type="GO" id="GO:0005524">
    <property type="term" value="F:ATP binding"/>
    <property type="evidence" value="ECO:0007669"/>
    <property type="project" value="UniProtKB-KW"/>
</dbReference>
<dbReference type="CDD" id="cd00075">
    <property type="entry name" value="HATPase"/>
    <property type="match status" value="1"/>
</dbReference>
<keyword evidence="20" id="KW-1185">Reference proteome</keyword>
<dbReference type="GO" id="GO:0000155">
    <property type="term" value="F:phosphorelay sensor kinase activity"/>
    <property type="evidence" value="ECO:0007669"/>
    <property type="project" value="InterPro"/>
</dbReference>
<feature type="transmembrane region" description="Helical" evidence="16">
    <location>
        <begin position="228"/>
        <end position="247"/>
    </location>
</feature>
<dbReference type="Pfam" id="PF00672">
    <property type="entry name" value="HAMP"/>
    <property type="match status" value="1"/>
</dbReference>
<dbReference type="EMBL" id="PQNQ01000033">
    <property type="protein sequence ID" value="RRQ02696.1"/>
    <property type="molecule type" value="Genomic_DNA"/>
</dbReference>
<dbReference type="GO" id="GO:0005886">
    <property type="term" value="C:plasma membrane"/>
    <property type="evidence" value="ECO:0007669"/>
    <property type="project" value="UniProtKB-SubCell"/>
</dbReference>
<feature type="compositionally biased region" description="Low complexity" evidence="15">
    <location>
        <begin position="569"/>
        <end position="604"/>
    </location>
</feature>
<dbReference type="PROSITE" id="PS50885">
    <property type="entry name" value="HAMP"/>
    <property type="match status" value="1"/>
</dbReference>
<comment type="subcellular location">
    <subcellularLocation>
        <location evidence="2">Cell membrane</location>
        <topology evidence="2">Multi-pass membrane protein</topology>
    </subcellularLocation>
</comment>
<feature type="compositionally biased region" description="Gly residues" evidence="15">
    <location>
        <begin position="558"/>
        <end position="568"/>
    </location>
</feature>
<evidence type="ECO:0000256" key="12">
    <source>
        <dbReference type="ARBA" id="ARBA00023012"/>
    </source>
</evidence>
<keyword evidence="11 16" id="KW-1133">Transmembrane helix</keyword>
<dbReference type="SMART" id="SM00388">
    <property type="entry name" value="HisKA"/>
    <property type="match status" value="1"/>
</dbReference>
<reference evidence="19 20" key="1">
    <citation type="submission" date="2018-01" db="EMBL/GenBank/DDBJ databases">
        <title>Twenty Corynebacterium bovis Genomes.</title>
        <authorList>
            <person name="Gulvik C.A."/>
        </authorList>
    </citation>
    <scope>NUCLEOTIDE SEQUENCE [LARGE SCALE GENOMIC DNA]</scope>
    <source>
        <strain evidence="19 20">16-2004</strain>
    </source>
</reference>
<evidence type="ECO:0000256" key="11">
    <source>
        <dbReference type="ARBA" id="ARBA00022989"/>
    </source>
</evidence>
<evidence type="ECO:0000256" key="2">
    <source>
        <dbReference type="ARBA" id="ARBA00004651"/>
    </source>
</evidence>
<dbReference type="InterPro" id="IPR003661">
    <property type="entry name" value="HisK_dim/P_dom"/>
</dbReference>
<dbReference type="SUPFAM" id="SSF158472">
    <property type="entry name" value="HAMP domain-like"/>
    <property type="match status" value="1"/>
</dbReference>
<dbReference type="Proteomes" id="UP000278422">
    <property type="component" value="Unassembled WGS sequence"/>
</dbReference>
<evidence type="ECO:0000256" key="1">
    <source>
        <dbReference type="ARBA" id="ARBA00000085"/>
    </source>
</evidence>
<comment type="catalytic activity">
    <reaction evidence="1">
        <text>ATP + protein L-histidine = ADP + protein N-phospho-L-histidine.</text>
        <dbReference type="EC" id="2.7.13.3"/>
    </reaction>
</comment>
<dbReference type="EC" id="2.7.13.3" evidence="3"/>
<dbReference type="NCBIfam" id="NF040691">
    <property type="entry name" value="MtrAB_MtrB"/>
    <property type="match status" value="1"/>
</dbReference>
<dbReference type="Pfam" id="PF00512">
    <property type="entry name" value="HisKA"/>
    <property type="match status" value="1"/>
</dbReference>
<dbReference type="PROSITE" id="PS50109">
    <property type="entry name" value="HIS_KIN"/>
    <property type="match status" value="1"/>
</dbReference>
<evidence type="ECO:0000256" key="3">
    <source>
        <dbReference type="ARBA" id="ARBA00012438"/>
    </source>
</evidence>
<feature type="region of interest" description="Disordered" evidence="15">
    <location>
        <begin position="542"/>
        <end position="757"/>
    </location>
</feature>
<gene>
    <name evidence="19" type="ORF">CXF42_09370</name>
</gene>
<dbReference type="SUPFAM" id="SSF55874">
    <property type="entry name" value="ATPase domain of HSP90 chaperone/DNA topoisomerase II/histidine kinase"/>
    <property type="match status" value="1"/>
</dbReference>
<dbReference type="RefSeq" id="WP_125175376.1">
    <property type="nucleotide sequence ID" value="NZ_JBHYBM010000145.1"/>
</dbReference>
<feature type="domain" description="Histidine kinase" evidence="17">
    <location>
        <begin position="316"/>
        <end position="533"/>
    </location>
</feature>
<dbReference type="PRINTS" id="PR00344">
    <property type="entry name" value="BCTRLSENSOR"/>
</dbReference>
<evidence type="ECO:0000256" key="4">
    <source>
        <dbReference type="ARBA" id="ARBA00022475"/>
    </source>
</evidence>
<feature type="compositionally biased region" description="Acidic residues" evidence="15">
    <location>
        <begin position="724"/>
        <end position="733"/>
    </location>
</feature>
<keyword evidence="5" id="KW-0597">Phosphoprotein</keyword>
<dbReference type="SUPFAM" id="SSF47384">
    <property type="entry name" value="Homodimeric domain of signal transducing histidine kinase"/>
    <property type="match status" value="1"/>
</dbReference>
<dbReference type="InterPro" id="IPR004358">
    <property type="entry name" value="Sig_transdc_His_kin-like_C"/>
</dbReference>
<evidence type="ECO:0000256" key="8">
    <source>
        <dbReference type="ARBA" id="ARBA00022741"/>
    </source>
</evidence>
<dbReference type="InterPro" id="IPR047669">
    <property type="entry name" value="MtrAB_MtrB"/>
</dbReference>
<comment type="caution">
    <text evidence="19">The sequence shown here is derived from an EMBL/GenBank/DDBJ whole genome shotgun (WGS) entry which is preliminary data.</text>
</comment>
<name>A0A3R8QIW8_9CORY</name>